<dbReference type="AlphaFoldDB" id="A0A2A6CFF4"/>
<keyword evidence="2" id="KW-1185">Reference proteome</keyword>
<protein>
    <submittedName>
        <fullName evidence="1">Uncharacterized protein</fullName>
    </submittedName>
</protein>
<evidence type="ECO:0000313" key="1">
    <source>
        <dbReference type="EnsemblMetazoa" id="PPA38272.1"/>
    </source>
</evidence>
<reference evidence="1" key="2">
    <citation type="submission" date="2022-06" db="UniProtKB">
        <authorList>
            <consortium name="EnsemblMetazoa"/>
        </authorList>
    </citation>
    <scope>IDENTIFICATION</scope>
    <source>
        <strain evidence="1">PS312</strain>
    </source>
</reference>
<name>A0A2A6CFF4_PRIPA</name>
<gene>
    <name evidence="1" type="primary">WBGene00276641</name>
</gene>
<sequence>MQILIFSIASCFILQSVYATECDGKLPTQSTCEQTINFKVYDERQANALCREFIPTTFVTGNMTTKTTVKCNATKQFDCTFWPDSIAMFDKCYKFTDHEITIKQYLANPDAYCEKDSSIPVFLTHTQSKFIAIQAAKKGMDKIWINVNRDGKTFARSTSWAAGSKIFTEPWKVHKGHYWDGDALKDGDDVNATKYFIFRSRTDYMNNLFAGSFERVTENTKAHVICEVMATVIPDQKPYCDTMKSLTIDTEYDPITYRCIYKTLSQFVIGHTEQHLKDFKGCNENPSPVYSSGVDDGTSQGNLYEKLTTNDTARIAALLHVPGYVNNADRNYEYKGREYCDPRGDVLEETFVKQTKARFKVYNHQFKAMAAKKLTMNGMKWKTNYPLNQCTDFNVKYYEEQGSYGLAIQNGQIIDVPTLVPTAVMCSIHSRAECFTNNKCREGQKCVPSGTWNEETNGFTTCECVKYHKPNQDTKTWPEERKDACSIYGIKDKKMLDMSFGLHDIPWEYMDTVVKSYINFLVVRKNCSVTMYAHEKDYGNNYPIIDNFETGEYDVPNNDDETLFGFAKQFGATSYSCSCPIENNHN</sequence>
<proteinExistence type="predicted"/>
<evidence type="ECO:0000313" key="2">
    <source>
        <dbReference type="Proteomes" id="UP000005239"/>
    </source>
</evidence>
<organism evidence="1 2">
    <name type="scientific">Pristionchus pacificus</name>
    <name type="common">Parasitic nematode worm</name>
    <dbReference type="NCBI Taxonomy" id="54126"/>
    <lineage>
        <taxon>Eukaryota</taxon>
        <taxon>Metazoa</taxon>
        <taxon>Ecdysozoa</taxon>
        <taxon>Nematoda</taxon>
        <taxon>Chromadorea</taxon>
        <taxon>Rhabditida</taxon>
        <taxon>Rhabditina</taxon>
        <taxon>Diplogasteromorpha</taxon>
        <taxon>Diplogasteroidea</taxon>
        <taxon>Neodiplogasteridae</taxon>
        <taxon>Pristionchus</taxon>
    </lineage>
</organism>
<dbReference type="Proteomes" id="UP000005239">
    <property type="component" value="Unassembled WGS sequence"/>
</dbReference>
<reference evidence="2" key="1">
    <citation type="journal article" date="2008" name="Nat. Genet.">
        <title>The Pristionchus pacificus genome provides a unique perspective on nematode lifestyle and parasitism.</title>
        <authorList>
            <person name="Dieterich C."/>
            <person name="Clifton S.W."/>
            <person name="Schuster L.N."/>
            <person name="Chinwalla A."/>
            <person name="Delehaunty K."/>
            <person name="Dinkelacker I."/>
            <person name="Fulton L."/>
            <person name="Fulton R."/>
            <person name="Godfrey J."/>
            <person name="Minx P."/>
            <person name="Mitreva M."/>
            <person name="Roeseler W."/>
            <person name="Tian H."/>
            <person name="Witte H."/>
            <person name="Yang S.P."/>
            <person name="Wilson R.K."/>
            <person name="Sommer R.J."/>
        </authorList>
    </citation>
    <scope>NUCLEOTIDE SEQUENCE [LARGE SCALE GENOMIC DNA]</scope>
    <source>
        <strain evidence="2">PS312</strain>
    </source>
</reference>
<accession>A0A8R1YTT0</accession>
<accession>A0A2A6CFF4</accession>
<dbReference type="EnsemblMetazoa" id="PPA38272.1">
    <property type="protein sequence ID" value="PPA38272.1"/>
    <property type="gene ID" value="WBGene00276641"/>
</dbReference>